<dbReference type="AlphaFoldDB" id="A0A0F8ZKV3"/>
<name>A0A0F8ZKV3_9ZZZZ</name>
<dbReference type="InterPro" id="IPR039365">
    <property type="entry name" value="IS701-like"/>
</dbReference>
<reference evidence="2" key="1">
    <citation type="journal article" date="2015" name="Nature">
        <title>Complex archaea that bridge the gap between prokaryotes and eukaryotes.</title>
        <authorList>
            <person name="Spang A."/>
            <person name="Saw J.H."/>
            <person name="Jorgensen S.L."/>
            <person name="Zaremba-Niedzwiedzka K."/>
            <person name="Martijn J."/>
            <person name="Lind A.E."/>
            <person name="van Eijk R."/>
            <person name="Schleper C."/>
            <person name="Guy L."/>
            <person name="Ettema T.J."/>
        </authorList>
    </citation>
    <scope>NUCLEOTIDE SEQUENCE</scope>
</reference>
<dbReference type="EMBL" id="LAZR01062900">
    <property type="protein sequence ID" value="KKK60576.1"/>
    <property type="molecule type" value="Genomic_DNA"/>
</dbReference>
<dbReference type="InterPro" id="IPR038721">
    <property type="entry name" value="IS701-like_DDE_dom"/>
</dbReference>
<dbReference type="PANTHER" id="PTHR33627">
    <property type="entry name" value="TRANSPOSASE"/>
    <property type="match status" value="1"/>
</dbReference>
<dbReference type="PANTHER" id="PTHR33627:SF1">
    <property type="entry name" value="TRANSPOSASE"/>
    <property type="match status" value="1"/>
</dbReference>
<sequence length="183" mass="20678">MNNVELSEVHGWADEFEVLWQEAGRCFRRYDLRSRAEGYVQGLLGRIDRKNGWQLAEYLGDETPHGIHRLLDRASWDVADVRDELVRYVRKNLLSPNEAGVLIVDETGFLKKGDKSAGVQRQYSGTAGRIENCQIGVFLALAGANGRALIGRELYLPQSWCNDVERRKSAAIPQDVSFATKQQ</sequence>
<accession>A0A0F8ZKV3</accession>
<comment type="caution">
    <text evidence="2">The sequence shown here is derived from an EMBL/GenBank/DDBJ whole genome shotgun (WGS) entry which is preliminary data.</text>
</comment>
<protein>
    <recommendedName>
        <fullName evidence="1">Transposase IS701-like DDE domain-containing protein</fullName>
    </recommendedName>
</protein>
<proteinExistence type="predicted"/>
<evidence type="ECO:0000259" key="1">
    <source>
        <dbReference type="Pfam" id="PF13546"/>
    </source>
</evidence>
<feature type="domain" description="Transposase IS701-like DDE" evidence="1">
    <location>
        <begin position="26"/>
        <end position="183"/>
    </location>
</feature>
<organism evidence="2">
    <name type="scientific">marine sediment metagenome</name>
    <dbReference type="NCBI Taxonomy" id="412755"/>
    <lineage>
        <taxon>unclassified sequences</taxon>
        <taxon>metagenomes</taxon>
        <taxon>ecological metagenomes</taxon>
    </lineage>
</organism>
<dbReference type="Pfam" id="PF13546">
    <property type="entry name" value="DDE_5"/>
    <property type="match status" value="1"/>
</dbReference>
<feature type="non-terminal residue" evidence="2">
    <location>
        <position position="183"/>
    </location>
</feature>
<evidence type="ECO:0000313" key="2">
    <source>
        <dbReference type="EMBL" id="KKK60576.1"/>
    </source>
</evidence>
<gene>
    <name evidence="2" type="ORF">LCGC14_3023000</name>
</gene>